<evidence type="ECO:0000313" key="12">
    <source>
        <dbReference type="Proteomes" id="UP001054945"/>
    </source>
</evidence>
<dbReference type="AlphaFoldDB" id="A0AAV4WUE6"/>
<feature type="compositionally biased region" description="Polar residues" evidence="10">
    <location>
        <begin position="127"/>
        <end position="139"/>
    </location>
</feature>
<comment type="similarity">
    <text evidence="3">Belongs to the MDM1 family.</text>
</comment>
<evidence type="ECO:0000256" key="5">
    <source>
        <dbReference type="ARBA" id="ARBA00022490"/>
    </source>
</evidence>
<evidence type="ECO:0000256" key="4">
    <source>
        <dbReference type="ARBA" id="ARBA00013508"/>
    </source>
</evidence>
<feature type="compositionally biased region" description="Low complexity" evidence="10">
    <location>
        <begin position="160"/>
        <end position="171"/>
    </location>
</feature>
<dbReference type="GO" id="GO:0005814">
    <property type="term" value="C:centriole"/>
    <property type="evidence" value="ECO:0007669"/>
    <property type="project" value="UniProtKB-SubCell"/>
</dbReference>
<dbReference type="Pfam" id="PF15501">
    <property type="entry name" value="MDM1"/>
    <property type="match status" value="1"/>
</dbReference>
<feature type="compositionally biased region" description="Pro residues" evidence="10">
    <location>
        <begin position="172"/>
        <end position="183"/>
    </location>
</feature>
<feature type="compositionally biased region" description="Basic and acidic residues" evidence="10">
    <location>
        <begin position="408"/>
        <end position="422"/>
    </location>
</feature>
<evidence type="ECO:0000256" key="3">
    <source>
        <dbReference type="ARBA" id="ARBA00010494"/>
    </source>
</evidence>
<keyword evidence="12" id="KW-1185">Reference proteome</keyword>
<keyword evidence="6" id="KW-0493">Microtubule</keyword>
<dbReference type="InterPro" id="IPR029136">
    <property type="entry name" value="MDM1"/>
</dbReference>
<dbReference type="GO" id="GO:0046600">
    <property type="term" value="P:negative regulation of centriole replication"/>
    <property type="evidence" value="ECO:0007669"/>
    <property type="project" value="InterPro"/>
</dbReference>
<evidence type="ECO:0000256" key="7">
    <source>
        <dbReference type="ARBA" id="ARBA00023212"/>
    </source>
</evidence>
<feature type="compositionally biased region" description="Basic and acidic residues" evidence="10">
    <location>
        <begin position="314"/>
        <end position="342"/>
    </location>
</feature>
<dbReference type="GO" id="GO:0005874">
    <property type="term" value="C:microtubule"/>
    <property type="evidence" value="ECO:0007669"/>
    <property type="project" value="UniProtKB-KW"/>
</dbReference>
<reference evidence="11 12" key="1">
    <citation type="submission" date="2021-06" db="EMBL/GenBank/DDBJ databases">
        <title>Caerostris extrusa draft genome.</title>
        <authorList>
            <person name="Kono N."/>
            <person name="Arakawa K."/>
        </authorList>
    </citation>
    <scope>NUCLEOTIDE SEQUENCE [LARGE SCALE GENOMIC DNA]</scope>
</reference>
<evidence type="ECO:0000256" key="8">
    <source>
        <dbReference type="ARBA" id="ARBA00023242"/>
    </source>
</evidence>
<feature type="compositionally biased region" description="Basic and acidic residues" evidence="10">
    <location>
        <begin position="95"/>
        <end position="125"/>
    </location>
</feature>
<accession>A0AAV4WUE6</accession>
<keyword evidence="7" id="KW-0206">Cytoskeleton</keyword>
<evidence type="ECO:0000256" key="1">
    <source>
        <dbReference type="ARBA" id="ARBA00004114"/>
    </source>
</evidence>
<proteinExistence type="inferred from homology"/>
<feature type="compositionally biased region" description="Basic and acidic residues" evidence="10">
    <location>
        <begin position="291"/>
        <end position="302"/>
    </location>
</feature>
<dbReference type="GO" id="GO:0008017">
    <property type="term" value="F:microtubule binding"/>
    <property type="evidence" value="ECO:0007669"/>
    <property type="project" value="InterPro"/>
</dbReference>
<dbReference type="EMBL" id="BPLR01016707">
    <property type="protein sequence ID" value="GIY85884.1"/>
    <property type="molecule type" value="Genomic_DNA"/>
</dbReference>
<feature type="region of interest" description="Disordered" evidence="10">
    <location>
        <begin position="74"/>
        <end position="194"/>
    </location>
</feature>
<comment type="caution">
    <text evidence="11">The sequence shown here is derived from an EMBL/GenBank/DDBJ whole genome shotgun (WGS) entry which is preliminary data.</text>
</comment>
<keyword evidence="8" id="KW-0539">Nucleus</keyword>
<feature type="compositionally biased region" description="Basic and acidic residues" evidence="10">
    <location>
        <begin position="368"/>
        <end position="382"/>
    </location>
</feature>
<dbReference type="PANTHER" id="PTHR32078:SF1">
    <property type="entry name" value="NUCLEAR PROTEIN MDM1"/>
    <property type="match status" value="1"/>
</dbReference>
<evidence type="ECO:0000256" key="10">
    <source>
        <dbReference type="SAM" id="MobiDB-lite"/>
    </source>
</evidence>
<evidence type="ECO:0000256" key="6">
    <source>
        <dbReference type="ARBA" id="ARBA00022701"/>
    </source>
</evidence>
<organism evidence="11 12">
    <name type="scientific">Caerostris extrusa</name>
    <name type="common">Bark spider</name>
    <name type="synonym">Caerostris bankana</name>
    <dbReference type="NCBI Taxonomy" id="172846"/>
    <lineage>
        <taxon>Eukaryota</taxon>
        <taxon>Metazoa</taxon>
        <taxon>Ecdysozoa</taxon>
        <taxon>Arthropoda</taxon>
        <taxon>Chelicerata</taxon>
        <taxon>Arachnida</taxon>
        <taxon>Araneae</taxon>
        <taxon>Araneomorphae</taxon>
        <taxon>Entelegynae</taxon>
        <taxon>Araneoidea</taxon>
        <taxon>Araneidae</taxon>
        <taxon>Caerostris</taxon>
    </lineage>
</organism>
<name>A0AAV4WUE6_CAEEX</name>
<comment type="subcellular location">
    <subcellularLocation>
        <location evidence="1">Cytoplasm</location>
        <location evidence="1">Cytoskeleton</location>
        <location evidence="1">Microtubule organizing center</location>
        <location evidence="1">Centrosome</location>
        <location evidence="1">Centriole</location>
    </subcellularLocation>
    <subcellularLocation>
        <location evidence="2">Nucleus</location>
    </subcellularLocation>
</comment>
<dbReference type="GO" id="GO:0005634">
    <property type="term" value="C:nucleus"/>
    <property type="evidence" value="ECO:0007669"/>
    <property type="project" value="UniProtKB-SubCell"/>
</dbReference>
<dbReference type="PANTHER" id="PTHR32078">
    <property type="entry name" value="NUCLEAR PROTEIN MDM1"/>
    <property type="match status" value="1"/>
</dbReference>
<dbReference type="Proteomes" id="UP001054945">
    <property type="component" value="Unassembled WGS sequence"/>
</dbReference>
<feature type="region of interest" description="Disordered" evidence="10">
    <location>
        <begin position="283"/>
        <end position="456"/>
    </location>
</feature>
<evidence type="ECO:0000313" key="11">
    <source>
        <dbReference type="EMBL" id="GIY85884.1"/>
    </source>
</evidence>
<protein>
    <recommendedName>
        <fullName evidence="4">Nuclear protein MDM1</fullName>
    </recommendedName>
</protein>
<evidence type="ECO:0000256" key="2">
    <source>
        <dbReference type="ARBA" id="ARBA00004123"/>
    </source>
</evidence>
<gene>
    <name evidence="11" type="primary">AVEN_8900_1</name>
    <name evidence="11" type="ORF">CEXT_27302</name>
</gene>
<comment type="function">
    <text evidence="9">Microtubule-binding protein that negatively regulates centriole duplication. Binds to and stabilizes microtubules.</text>
</comment>
<keyword evidence="5" id="KW-0963">Cytoplasm</keyword>
<sequence length="518" mass="56997">MRQGTLWNNRRSRVTARQEGLEKYLHTSAERQLKEIVKEINVLEPMSCHNVSGALALRKVPGQPARDHLLYDKDEGESSDSLEVGPHLGLVSQESDSRARIPDEDSRPQSKNPDDGDSRKTEEKQPLMSQSFPPSTNPRGNPGTRASLKKGRCPRPPSTAPSSSPGPGTPERAPPPGSPPPWDSSPTRTSLMVRLHPTEYKAKFRPFSAYTYVDGSWKKATRLIKDNESASEEDQHAWYSEVVERLKKADQYRARSYTGAPLNGSEPLPLEFFVRDRTVLSPVSVASSSRTWKDDRPAKDRGSISPCPGPPPQRKKDAAENLDHSKSREGSTKKKSQVEKTTVRPKSAEPVIPVKSEHKSPKRTRPRAPKDLPVHGHGDLSGRKKAYKQSAEKSSPVGMKPRAVQKPSETKGAKGEDEREHTAVSMIKAPAKVPLTTVKSPEEVTGVRSPDPESWTVPLEIGKGLHWMDGKTPDGVQAKGPPILLSKRLKESSLIGKNQKDMVICDPGSETTGESVDL</sequence>
<evidence type="ECO:0000256" key="9">
    <source>
        <dbReference type="ARBA" id="ARBA00045771"/>
    </source>
</evidence>